<protein>
    <recommendedName>
        <fullName evidence="3">DNA modification methylase</fullName>
    </recommendedName>
</protein>
<evidence type="ECO:0000313" key="2">
    <source>
        <dbReference type="Proteomes" id="UP001425155"/>
    </source>
</evidence>
<dbReference type="PROSITE" id="PS51257">
    <property type="entry name" value="PROKAR_LIPOPROTEIN"/>
    <property type="match status" value="1"/>
</dbReference>
<proteinExistence type="predicted"/>
<dbReference type="RefSeq" id="WP_342110593.1">
    <property type="nucleotide sequence ID" value="NZ_JBCAUN010000001.1"/>
</dbReference>
<dbReference type="EMBL" id="JBCLVG010000001">
    <property type="protein sequence ID" value="MEN1944943.1"/>
    <property type="molecule type" value="Genomic_DNA"/>
</dbReference>
<keyword evidence="2" id="KW-1185">Reference proteome</keyword>
<accession>A0ABU9VYW9</accession>
<organism evidence="1 2">
    <name type="scientific">Leifsonia stereocauli</name>
    <dbReference type="NCBI Taxonomy" id="3134136"/>
    <lineage>
        <taxon>Bacteria</taxon>
        <taxon>Bacillati</taxon>
        <taxon>Actinomycetota</taxon>
        <taxon>Actinomycetes</taxon>
        <taxon>Micrococcales</taxon>
        <taxon>Microbacteriaceae</taxon>
        <taxon>Leifsonia</taxon>
    </lineage>
</organism>
<evidence type="ECO:0000313" key="1">
    <source>
        <dbReference type="EMBL" id="MEN1944943.1"/>
    </source>
</evidence>
<comment type="caution">
    <text evidence="1">The sequence shown here is derived from an EMBL/GenBank/DDBJ whole genome shotgun (WGS) entry which is preliminary data.</text>
</comment>
<name>A0ABU9VYW9_9MICO</name>
<sequence length="169" mass="17573">MRGRIASSVIVAAAIIVGTAGCGLVAPQATTYHYFASDGVSGDIGEIGIRNAVIVTDKGKLGNLVVTIVNSGSEDAEITVQHESSNGKKTVTIDAPANETTLFGPADGEQVLLRDLDAEPGSLLDVYFQYGDEEGEDLQVPVLDGGLPEYSDLLPIDVIEGKVGEVISQ</sequence>
<gene>
    <name evidence="1" type="ORF">WJX64_00120</name>
</gene>
<reference evidence="1 2" key="1">
    <citation type="submission" date="2024-03" db="EMBL/GenBank/DDBJ databases">
        <title>YIM 134122 draft genome.</title>
        <authorList>
            <person name="Zuo S."/>
            <person name="Xiong L."/>
        </authorList>
    </citation>
    <scope>NUCLEOTIDE SEQUENCE [LARGE SCALE GENOMIC DNA]</scope>
    <source>
        <strain evidence="1 2">YIM 134122</strain>
    </source>
</reference>
<dbReference type="Proteomes" id="UP001425155">
    <property type="component" value="Unassembled WGS sequence"/>
</dbReference>
<evidence type="ECO:0008006" key="3">
    <source>
        <dbReference type="Google" id="ProtNLM"/>
    </source>
</evidence>